<evidence type="ECO:0000256" key="3">
    <source>
        <dbReference type="ARBA" id="ARBA00022898"/>
    </source>
</evidence>
<dbReference type="Proteomes" id="UP000199614">
    <property type="component" value="Unassembled WGS sequence"/>
</dbReference>
<dbReference type="InterPro" id="IPR001926">
    <property type="entry name" value="TrpB-like_PALP"/>
</dbReference>
<evidence type="ECO:0000313" key="5">
    <source>
        <dbReference type="EMBL" id="SFM70746.1"/>
    </source>
</evidence>
<evidence type="ECO:0000256" key="1">
    <source>
        <dbReference type="ARBA" id="ARBA00001933"/>
    </source>
</evidence>
<comment type="similarity">
    <text evidence="2">Belongs to the cysteine synthase/cystathionine beta-synthase family.</text>
</comment>
<evidence type="ECO:0000259" key="4">
    <source>
        <dbReference type="Pfam" id="PF00291"/>
    </source>
</evidence>
<name>A0A1I4T235_PSUAM</name>
<dbReference type="OrthoDB" id="9805733at2"/>
<comment type="cofactor">
    <cofactor evidence="1">
        <name>pyridoxal 5'-phosphate</name>
        <dbReference type="ChEBI" id="CHEBI:597326"/>
    </cofactor>
</comment>
<dbReference type="InterPro" id="IPR050214">
    <property type="entry name" value="Cys_Synth/Cystath_Beta-Synth"/>
</dbReference>
<dbReference type="RefSeq" id="WP_093336772.1">
    <property type="nucleotide sequence ID" value="NZ_FOUY01000002.1"/>
</dbReference>
<feature type="domain" description="Tryptophan synthase beta chain-like PALP" evidence="4">
    <location>
        <begin position="15"/>
        <end position="308"/>
    </location>
</feature>
<dbReference type="InterPro" id="IPR036052">
    <property type="entry name" value="TrpB-like_PALP_sf"/>
</dbReference>
<keyword evidence="6" id="KW-1185">Reference proteome</keyword>
<dbReference type="Pfam" id="PF00291">
    <property type="entry name" value="PALP"/>
    <property type="match status" value="1"/>
</dbReference>
<dbReference type="CDD" id="cd01561">
    <property type="entry name" value="CBS_like"/>
    <property type="match status" value="1"/>
</dbReference>
<dbReference type="GO" id="GO:0006535">
    <property type="term" value="P:cysteine biosynthetic process from serine"/>
    <property type="evidence" value="ECO:0007669"/>
    <property type="project" value="InterPro"/>
</dbReference>
<accession>A0A1I4T235</accession>
<dbReference type="GO" id="GO:0016765">
    <property type="term" value="F:transferase activity, transferring alkyl or aryl (other than methyl) groups"/>
    <property type="evidence" value="ECO:0007669"/>
    <property type="project" value="UniProtKB-ARBA"/>
</dbReference>
<proteinExistence type="inferred from homology"/>
<dbReference type="PROSITE" id="PS00901">
    <property type="entry name" value="CYS_SYNTHASE"/>
    <property type="match status" value="1"/>
</dbReference>
<dbReference type="STRING" id="260086.SAMN05216207_100259"/>
<evidence type="ECO:0000313" key="6">
    <source>
        <dbReference type="Proteomes" id="UP000199614"/>
    </source>
</evidence>
<dbReference type="SUPFAM" id="SSF53686">
    <property type="entry name" value="Tryptophan synthase beta subunit-like PLP-dependent enzymes"/>
    <property type="match status" value="1"/>
</dbReference>
<dbReference type="PANTHER" id="PTHR10314">
    <property type="entry name" value="CYSTATHIONINE BETA-SYNTHASE"/>
    <property type="match status" value="1"/>
</dbReference>
<evidence type="ECO:0000256" key="2">
    <source>
        <dbReference type="ARBA" id="ARBA00007103"/>
    </source>
</evidence>
<dbReference type="Gene3D" id="3.40.50.1100">
    <property type="match status" value="2"/>
</dbReference>
<protein>
    <submittedName>
        <fullName evidence="5">Cystathionine beta-synthase</fullName>
    </submittedName>
</protein>
<sequence>MGADGDGGPVHGSVLDGIGATPLVRLNRIVPEGGAPVWVKTEWANPGGSVKDRAALAMVLDAEASGALAPGGTIVEGTSGNTGIGLAMVAAARGYRAVFVVPDRTTPEKLALLGAYGAEVVPTPGLVPREDPRHVQQLAARIAAETPDGWLADQYANPANPDVHERTTGPEIWAQTGGRITHLVAGAGTGGTVTGAGRHLRRHGVEIVAADPWTSRYGGGDGSPYYVEAVGHYLHPLTGADSWPAVYDTAVPDRTERVGDGESLRTVRRLAREEGLLVGGSAGLAVAAALRVSAAAGPDGLVVAVLPDSGRIYLSKYFDDAWLTTLGFLDAAEEPLVRDVIGPHEPGLRVAPATVTIGELHAEVGPGGPGGAVPVVLPRATDADGTATWSVPDVIGCVRLGELAGLPAADRVGVHAGPPPPTVGHGEAAATAAARLDDAGVDPQDPVLVLVDGRGVTQIERAALDG</sequence>
<gene>
    <name evidence="5" type="ORF">SAMN05216207_100259</name>
</gene>
<dbReference type="AlphaFoldDB" id="A0A1I4T235"/>
<organism evidence="5 6">
    <name type="scientific">Pseudonocardia ammonioxydans</name>
    <dbReference type="NCBI Taxonomy" id="260086"/>
    <lineage>
        <taxon>Bacteria</taxon>
        <taxon>Bacillati</taxon>
        <taxon>Actinomycetota</taxon>
        <taxon>Actinomycetes</taxon>
        <taxon>Pseudonocardiales</taxon>
        <taxon>Pseudonocardiaceae</taxon>
        <taxon>Pseudonocardia</taxon>
    </lineage>
</organism>
<reference evidence="5 6" key="1">
    <citation type="submission" date="2016-10" db="EMBL/GenBank/DDBJ databases">
        <authorList>
            <person name="de Groot N.N."/>
        </authorList>
    </citation>
    <scope>NUCLEOTIDE SEQUENCE [LARGE SCALE GENOMIC DNA]</scope>
    <source>
        <strain evidence="5 6">CGMCC 4.1877</strain>
    </source>
</reference>
<dbReference type="FunFam" id="3.40.50.1100:FF:000003">
    <property type="entry name" value="Cystathionine beta-synthase"/>
    <property type="match status" value="1"/>
</dbReference>
<keyword evidence="3" id="KW-0663">Pyridoxal phosphate</keyword>
<dbReference type="InterPro" id="IPR001216">
    <property type="entry name" value="P-phosphate_BS"/>
</dbReference>
<dbReference type="EMBL" id="FOUY01000002">
    <property type="protein sequence ID" value="SFM70746.1"/>
    <property type="molecule type" value="Genomic_DNA"/>
</dbReference>